<dbReference type="SUPFAM" id="SSF50494">
    <property type="entry name" value="Trypsin-like serine proteases"/>
    <property type="match status" value="1"/>
</dbReference>
<dbReference type="PRINTS" id="PR00834">
    <property type="entry name" value="PROTEASES2C"/>
</dbReference>
<dbReference type="InterPro" id="IPR001478">
    <property type="entry name" value="PDZ"/>
</dbReference>
<dbReference type="SMART" id="SM00228">
    <property type="entry name" value="PDZ"/>
    <property type="match status" value="1"/>
</dbReference>
<evidence type="ECO:0000256" key="5">
    <source>
        <dbReference type="SAM" id="Phobius"/>
    </source>
</evidence>
<feature type="region of interest" description="Disordered" evidence="4">
    <location>
        <begin position="47"/>
        <end position="78"/>
    </location>
</feature>
<feature type="compositionally biased region" description="Low complexity" evidence="4">
    <location>
        <begin position="47"/>
        <end position="63"/>
    </location>
</feature>
<dbReference type="InterPro" id="IPR043504">
    <property type="entry name" value="Peptidase_S1_PA_chymotrypsin"/>
</dbReference>
<accession>A0A6N9H9J4</accession>
<dbReference type="EMBL" id="WWEQ01000070">
    <property type="protein sequence ID" value="MYM20718.1"/>
    <property type="molecule type" value="Genomic_DNA"/>
</dbReference>
<dbReference type="Pfam" id="PF13365">
    <property type="entry name" value="Trypsin_2"/>
    <property type="match status" value="1"/>
</dbReference>
<dbReference type="CDD" id="cd06779">
    <property type="entry name" value="cpPDZ_Deg_HtrA-like"/>
    <property type="match status" value="1"/>
</dbReference>
<dbReference type="InterPro" id="IPR001940">
    <property type="entry name" value="Peptidase_S1C"/>
</dbReference>
<dbReference type="PROSITE" id="PS50106">
    <property type="entry name" value="PDZ"/>
    <property type="match status" value="1"/>
</dbReference>
<keyword evidence="5" id="KW-0472">Membrane</keyword>
<dbReference type="InterPro" id="IPR009003">
    <property type="entry name" value="Peptidase_S1_PA"/>
</dbReference>
<dbReference type="GO" id="GO:0006508">
    <property type="term" value="P:proteolysis"/>
    <property type="evidence" value="ECO:0007669"/>
    <property type="project" value="UniProtKB-KW"/>
</dbReference>
<dbReference type="RefSeq" id="WP_160954129.1">
    <property type="nucleotide sequence ID" value="NZ_WWEQ01000070.1"/>
</dbReference>
<dbReference type="InterPro" id="IPR051201">
    <property type="entry name" value="Chloro_Bact_Ser_Proteases"/>
</dbReference>
<feature type="domain" description="PDZ" evidence="6">
    <location>
        <begin position="288"/>
        <end position="375"/>
    </location>
</feature>
<dbReference type="GO" id="GO:0004252">
    <property type="term" value="F:serine-type endopeptidase activity"/>
    <property type="evidence" value="ECO:0007669"/>
    <property type="project" value="InterPro"/>
</dbReference>
<dbReference type="Gene3D" id="2.30.42.10">
    <property type="match status" value="1"/>
</dbReference>
<dbReference type="Proteomes" id="UP000469215">
    <property type="component" value="Unassembled WGS sequence"/>
</dbReference>
<protein>
    <submittedName>
        <fullName evidence="7">PDZ domain-containing protein</fullName>
    </submittedName>
</protein>
<evidence type="ECO:0000256" key="4">
    <source>
        <dbReference type="SAM" id="MobiDB-lite"/>
    </source>
</evidence>
<keyword evidence="5" id="KW-0812">Transmembrane</keyword>
<proteinExistence type="inferred from homology"/>
<gene>
    <name evidence="7" type="ORF">GSY69_12300</name>
</gene>
<evidence type="ECO:0000313" key="8">
    <source>
        <dbReference type="Proteomes" id="UP000469215"/>
    </source>
</evidence>
<organism evidence="7 8">
    <name type="scientific">Brevibacterium rongguiense</name>
    <dbReference type="NCBI Taxonomy" id="2695267"/>
    <lineage>
        <taxon>Bacteria</taxon>
        <taxon>Bacillati</taxon>
        <taxon>Actinomycetota</taxon>
        <taxon>Actinomycetes</taxon>
        <taxon>Micrococcales</taxon>
        <taxon>Brevibacteriaceae</taxon>
        <taxon>Brevibacterium</taxon>
    </lineage>
</organism>
<evidence type="ECO:0000256" key="3">
    <source>
        <dbReference type="ARBA" id="ARBA00022801"/>
    </source>
</evidence>
<evidence type="ECO:0000313" key="7">
    <source>
        <dbReference type="EMBL" id="MYM20718.1"/>
    </source>
</evidence>
<dbReference type="InterPro" id="IPR036034">
    <property type="entry name" value="PDZ_sf"/>
</dbReference>
<sequence length="387" mass="38415">GPGGPQSSASRGRRRGPGWGALAGATVLAALIGGGVGVGTAVTLEHSSSAADDTSNSASDAPAQDAPKTNTPNWTQISSQASKSVAAIQVGQNGQITEQGSGFLYTDKNYVITNNHVVADAAKPGGEVQVVFNSGDTVGAKIVGRDPETDIAVLSLSKQPDGLKALPVGKSQSLKVGEPVMALGNPLGLADTVTTGIVSALNRPVATQNVGENQQADVATITNAIQTDAAINPGNSGGPLVNAAGQAIGVNSSAATLQDSSQSGQQSGSIGIGFAIPIAQATNIADQLIDSGKARHAYLGVNITTGEVQQDGVGRASALVSAVQGGSPAAKAGLKKGDNIIAANGTPVNSSVSLQALVRAQKAGDELTLTVVRGSDRQDVKVTLGAK</sequence>
<keyword evidence="3" id="KW-0378">Hydrolase</keyword>
<feature type="non-terminal residue" evidence="7">
    <location>
        <position position="1"/>
    </location>
</feature>
<dbReference type="AlphaFoldDB" id="A0A6N9H9J4"/>
<evidence type="ECO:0000256" key="2">
    <source>
        <dbReference type="ARBA" id="ARBA00022670"/>
    </source>
</evidence>
<dbReference type="PANTHER" id="PTHR43343:SF3">
    <property type="entry name" value="PROTEASE DO-LIKE 8, CHLOROPLASTIC"/>
    <property type="match status" value="1"/>
</dbReference>
<comment type="similarity">
    <text evidence="1">Belongs to the peptidase S1C family.</text>
</comment>
<feature type="compositionally biased region" description="Polar residues" evidence="4">
    <location>
        <begin position="67"/>
        <end position="78"/>
    </location>
</feature>
<dbReference type="Pfam" id="PF13180">
    <property type="entry name" value="PDZ_2"/>
    <property type="match status" value="1"/>
</dbReference>
<keyword evidence="8" id="KW-1185">Reference proteome</keyword>
<keyword evidence="2" id="KW-0645">Protease</keyword>
<evidence type="ECO:0000259" key="6">
    <source>
        <dbReference type="PROSITE" id="PS50106"/>
    </source>
</evidence>
<evidence type="ECO:0000256" key="1">
    <source>
        <dbReference type="ARBA" id="ARBA00010541"/>
    </source>
</evidence>
<feature type="transmembrane region" description="Helical" evidence="5">
    <location>
        <begin position="21"/>
        <end position="44"/>
    </location>
</feature>
<comment type="caution">
    <text evidence="7">The sequence shown here is derived from an EMBL/GenBank/DDBJ whole genome shotgun (WGS) entry which is preliminary data.</text>
</comment>
<keyword evidence="5" id="KW-1133">Transmembrane helix</keyword>
<dbReference type="Gene3D" id="2.40.10.10">
    <property type="entry name" value="Trypsin-like serine proteases"/>
    <property type="match status" value="2"/>
</dbReference>
<dbReference type="PANTHER" id="PTHR43343">
    <property type="entry name" value="PEPTIDASE S12"/>
    <property type="match status" value="1"/>
</dbReference>
<name>A0A6N9H9J4_9MICO</name>
<dbReference type="SUPFAM" id="SSF50156">
    <property type="entry name" value="PDZ domain-like"/>
    <property type="match status" value="1"/>
</dbReference>
<reference evidence="7 8" key="1">
    <citation type="submission" date="2020-01" db="EMBL/GenBank/DDBJ databases">
        <authorList>
            <person name="Deng T."/>
        </authorList>
    </citation>
    <scope>NUCLEOTIDE SEQUENCE [LARGE SCALE GENOMIC DNA]</scope>
    <source>
        <strain evidence="7 8">5221</strain>
    </source>
</reference>